<dbReference type="Proteomes" id="UP000215896">
    <property type="component" value="Unassembled WGS sequence"/>
</dbReference>
<keyword evidence="11" id="KW-1185">Reference proteome</keyword>
<keyword evidence="7" id="KW-0444">Lipid biosynthesis</keyword>
<dbReference type="InterPro" id="IPR050187">
    <property type="entry name" value="Lipid_Phosphate_FormReg"/>
</dbReference>
<feature type="domain" description="DAGKc" evidence="9">
    <location>
        <begin position="23"/>
        <end position="153"/>
    </location>
</feature>
<evidence type="ECO:0000256" key="5">
    <source>
        <dbReference type="ARBA" id="ARBA00022777"/>
    </source>
</evidence>
<proteinExistence type="inferred from homology"/>
<evidence type="ECO:0000256" key="4">
    <source>
        <dbReference type="ARBA" id="ARBA00022741"/>
    </source>
</evidence>
<dbReference type="GO" id="GO:0016301">
    <property type="term" value="F:kinase activity"/>
    <property type="evidence" value="ECO:0007669"/>
    <property type="project" value="UniProtKB-KW"/>
</dbReference>
<dbReference type="Gene3D" id="2.60.200.40">
    <property type="match status" value="1"/>
</dbReference>
<dbReference type="PANTHER" id="PTHR12358:SF54">
    <property type="entry name" value="SPHINGOSINE KINASE RELATED PROTEIN"/>
    <property type="match status" value="1"/>
</dbReference>
<dbReference type="GO" id="GO:0005524">
    <property type="term" value="F:ATP binding"/>
    <property type="evidence" value="ECO:0007669"/>
    <property type="project" value="UniProtKB-KW"/>
</dbReference>
<protein>
    <submittedName>
        <fullName evidence="10">Diacylglycerol kinase</fullName>
    </submittedName>
</protein>
<evidence type="ECO:0000313" key="10">
    <source>
        <dbReference type="EMBL" id="OYO14640.1"/>
    </source>
</evidence>
<dbReference type="Gene3D" id="3.40.50.10330">
    <property type="entry name" value="Probable inorganic polyphosphate/atp-NAD kinase, domain 1"/>
    <property type="match status" value="1"/>
</dbReference>
<accession>A0A255GFL1</accession>
<dbReference type="SUPFAM" id="SSF111331">
    <property type="entry name" value="NAD kinase/diacylglycerol kinase-like"/>
    <property type="match status" value="1"/>
</dbReference>
<evidence type="ECO:0000256" key="6">
    <source>
        <dbReference type="ARBA" id="ARBA00022840"/>
    </source>
</evidence>
<reference evidence="10 11" key="1">
    <citation type="submission" date="2017-07" db="EMBL/GenBank/DDBJ databases">
        <title>Draft whole genome sequences of clinical Proprionibacteriaceae strains.</title>
        <authorList>
            <person name="Bernier A.-M."/>
            <person name="Bernard K."/>
            <person name="Domingo M.-C."/>
        </authorList>
    </citation>
    <scope>NUCLEOTIDE SEQUENCE [LARGE SCALE GENOMIC DNA]</scope>
    <source>
        <strain evidence="10 11">NML 030167</strain>
    </source>
</reference>
<keyword evidence="6" id="KW-0067">ATP-binding</keyword>
<evidence type="ECO:0000256" key="7">
    <source>
        <dbReference type="ARBA" id="ARBA00023209"/>
    </source>
</evidence>
<dbReference type="InterPro" id="IPR045540">
    <property type="entry name" value="YegS/DAGK_C"/>
</dbReference>
<organism evidence="10 11">
    <name type="scientific">Enemella evansiae</name>
    <dbReference type="NCBI Taxonomy" id="2016499"/>
    <lineage>
        <taxon>Bacteria</taxon>
        <taxon>Bacillati</taxon>
        <taxon>Actinomycetota</taxon>
        <taxon>Actinomycetes</taxon>
        <taxon>Propionibacteriales</taxon>
        <taxon>Propionibacteriaceae</taxon>
        <taxon>Enemella</taxon>
    </lineage>
</organism>
<dbReference type="Pfam" id="PF00781">
    <property type="entry name" value="DAGK_cat"/>
    <property type="match status" value="1"/>
</dbReference>
<keyword evidence="3" id="KW-0808">Transferase</keyword>
<evidence type="ECO:0000256" key="1">
    <source>
        <dbReference type="ARBA" id="ARBA00001946"/>
    </source>
</evidence>
<dbReference type="PROSITE" id="PS50146">
    <property type="entry name" value="DAGK"/>
    <property type="match status" value="1"/>
</dbReference>
<dbReference type="InterPro" id="IPR016064">
    <property type="entry name" value="NAD/diacylglycerol_kinase_sf"/>
</dbReference>
<comment type="caution">
    <text evidence="10">The sequence shown here is derived from an EMBL/GenBank/DDBJ whole genome shotgun (WGS) entry which is preliminary data.</text>
</comment>
<dbReference type="GO" id="GO:0008654">
    <property type="term" value="P:phospholipid biosynthetic process"/>
    <property type="evidence" value="ECO:0007669"/>
    <property type="project" value="UniProtKB-KW"/>
</dbReference>
<comment type="cofactor">
    <cofactor evidence="1">
        <name>Mg(2+)</name>
        <dbReference type="ChEBI" id="CHEBI:18420"/>
    </cofactor>
</comment>
<keyword evidence="7" id="KW-0443">Lipid metabolism</keyword>
<dbReference type="InterPro" id="IPR017438">
    <property type="entry name" value="ATP-NAD_kinase_N"/>
</dbReference>
<dbReference type="InterPro" id="IPR001206">
    <property type="entry name" value="Diacylglycerol_kinase_cat_dom"/>
</dbReference>
<dbReference type="PANTHER" id="PTHR12358">
    <property type="entry name" value="SPHINGOSINE KINASE"/>
    <property type="match status" value="1"/>
</dbReference>
<evidence type="ECO:0000256" key="2">
    <source>
        <dbReference type="ARBA" id="ARBA00005983"/>
    </source>
</evidence>
<dbReference type="AlphaFoldDB" id="A0A255GFL1"/>
<evidence type="ECO:0000256" key="3">
    <source>
        <dbReference type="ARBA" id="ARBA00022679"/>
    </source>
</evidence>
<name>A0A255GFL1_9ACTN</name>
<gene>
    <name evidence="10" type="ORF">CGZ94_08695</name>
</gene>
<evidence type="ECO:0000259" key="9">
    <source>
        <dbReference type="PROSITE" id="PS50146"/>
    </source>
</evidence>
<evidence type="ECO:0000313" key="11">
    <source>
        <dbReference type="Proteomes" id="UP000215896"/>
    </source>
</evidence>
<keyword evidence="7" id="KW-0594">Phospholipid biosynthesis</keyword>
<keyword evidence="8" id="KW-1208">Phospholipid metabolism</keyword>
<evidence type="ECO:0000256" key="8">
    <source>
        <dbReference type="ARBA" id="ARBA00023264"/>
    </source>
</evidence>
<dbReference type="Pfam" id="PF19279">
    <property type="entry name" value="YegS_C"/>
    <property type="match status" value="1"/>
</dbReference>
<dbReference type="EMBL" id="NMVO01000012">
    <property type="protein sequence ID" value="OYO14640.1"/>
    <property type="molecule type" value="Genomic_DNA"/>
</dbReference>
<keyword evidence="5 10" id="KW-0418">Kinase</keyword>
<dbReference type="RefSeq" id="WP_094405355.1">
    <property type="nucleotide sequence ID" value="NZ_NMVO01000012.1"/>
</dbReference>
<dbReference type="SMART" id="SM00046">
    <property type="entry name" value="DAGKc"/>
    <property type="match status" value="1"/>
</dbReference>
<keyword evidence="4" id="KW-0547">Nucleotide-binding</keyword>
<comment type="similarity">
    <text evidence="2">Belongs to the diacylglycerol/lipid kinase family.</text>
</comment>
<dbReference type="OrthoDB" id="3171056at2"/>
<sequence>MLIGRPSSTAKLPLLRAPLADPVRPTRVVGVVNPIRPKAEWAAGELRTACEQAGWPEPSIVTTTIAEAGAEQAEQAVAEGAELVVALGGDGTVREVARGLAHSGVPLGVVPLGTANLFARNLLLPPGNLRRAIRLALHGATAPVDLGRVSVRAHADTGDWLPEETFLVLAGMGHDAHTVLATSAHTKSRLGWLAYLGAGAQHLHRRPVRVRLQVDEQAAEDTEVWSVLVGNCGRIPGGIAVFPHALLDDGRLELMEARVRHPAQWLPVAWQGLRHRPVPGSGLVLGRARTVRVVPEQPHPVQLDGDVLPSVGEAVFSVDPGALLVRLDRPRARRTGRPTPFTTGTADA</sequence>